<reference evidence="1 2" key="1">
    <citation type="journal article" date="2023" name="Plants (Basel)">
        <title>Bridging the Gap: Combining Genomics and Transcriptomics Approaches to Understand Stylosanthes scabra, an Orphan Legume from the Brazilian Caatinga.</title>
        <authorList>
            <person name="Ferreira-Neto J.R.C."/>
            <person name="da Silva M.D."/>
            <person name="Binneck E."/>
            <person name="de Melo N.F."/>
            <person name="da Silva R.H."/>
            <person name="de Melo A.L.T.M."/>
            <person name="Pandolfi V."/>
            <person name="Bustamante F.O."/>
            <person name="Brasileiro-Vidal A.C."/>
            <person name="Benko-Iseppon A.M."/>
        </authorList>
    </citation>
    <scope>NUCLEOTIDE SEQUENCE [LARGE SCALE GENOMIC DNA]</scope>
    <source>
        <tissue evidence="1">Leaves</tissue>
    </source>
</reference>
<comment type="caution">
    <text evidence="1">The sequence shown here is derived from an EMBL/GenBank/DDBJ whole genome shotgun (WGS) entry which is preliminary data.</text>
</comment>
<organism evidence="1 2">
    <name type="scientific">Stylosanthes scabra</name>
    <dbReference type="NCBI Taxonomy" id="79078"/>
    <lineage>
        <taxon>Eukaryota</taxon>
        <taxon>Viridiplantae</taxon>
        <taxon>Streptophyta</taxon>
        <taxon>Embryophyta</taxon>
        <taxon>Tracheophyta</taxon>
        <taxon>Spermatophyta</taxon>
        <taxon>Magnoliopsida</taxon>
        <taxon>eudicotyledons</taxon>
        <taxon>Gunneridae</taxon>
        <taxon>Pentapetalae</taxon>
        <taxon>rosids</taxon>
        <taxon>fabids</taxon>
        <taxon>Fabales</taxon>
        <taxon>Fabaceae</taxon>
        <taxon>Papilionoideae</taxon>
        <taxon>50 kb inversion clade</taxon>
        <taxon>dalbergioids sensu lato</taxon>
        <taxon>Dalbergieae</taxon>
        <taxon>Pterocarpus clade</taxon>
        <taxon>Stylosanthes</taxon>
    </lineage>
</organism>
<keyword evidence="2" id="KW-1185">Reference proteome</keyword>
<sequence length="162" mass="16952">MGAAHIGWGRGCLDVTSISASTIHDIEQGFKQRRDQAHGLGGVGAYDPSVGYHHMPPQPGKQYPTPPQYPMQQHFPLYLAYHSPPSYNQAGPNYSSQPPPSVPALLTSPTAALLFSTAAVAQLLSTPSDVELFPITPALPVGFGSGSASSPALASTSSSRQV</sequence>
<dbReference type="Proteomes" id="UP001341840">
    <property type="component" value="Unassembled WGS sequence"/>
</dbReference>
<accession>A0ABU6WMN6</accession>
<gene>
    <name evidence="1" type="ORF">PIB30_064002</name>
</gene>
<evidence type="ECO:0000313" key="1">
    <source>
        <dbReference type="EMBL" id="MED6186146.1"/>
    </source>
</evidence>
<dbReference type="EMBL" id="JASCZI010181860">
    <property type="protein sequence ID" value="MED6186146.1"/>
    <property type="molecule type" value="Genomic_DNA"/>
</dbReference>
<evidence type="ECO:0000313" key="2">
    <source>
        <dbReference type="Proteomes" id="UP001341840"/>
    </source>
</evidence>
<name>A0ABU6WMN6_9FABA</name>
<proteinExistence type="predicted"/>
<protein>
    <submittedName>
        <fullName evidence="1">Uncharacterized protein</fullName>
    </submittedName>
</protein>